<dbReference type="CDD" id="cd02064">
    <property type="entry name" value="FAD_synthetase_N"/>
    <property type="match status" value="1"/>
</dbReference>
<dbReference type="UniPathway" id="UPA00277">
    <property type="reaction ID" value="UER00407"/>
</dbReference>
<organism evidence="11 12">
    <name type="scientific">Porphyridium purpureum</name>
    <name type="common">Red alga</name>
    <name type="synonym">Porphyridium cruentum</name>
    <dbReference type="NCBI Taxonomy" id="35688"/>
    <lineage>
        <taxon>Eukaryota</taxon>
        <taxon>Rhodophyta</taxon>
        <taxon>Bangiophyceae</taxon>
        <taxon>Porphyridiales</taxon>
        <taxon>Porphyridiaceae</taxon>
        <taxon>Porphyridium</taxon>
    </lineage>
</organism>
<proteinExistence type="predicted"/>
<evidence type="ECO:0000256" key="4">
    <source>
        <dbReference type="ARBA" id="ARBA00022643"/>
    </source>
</evidence>
<keyword evidence="5" id="KW-0808">Transferase</keyword>
<dbReference type="InterPro" id="IPR014729">
    <property type="entry name" value="Rossmann-like_a/b/a_fold"/>
</dbReference>
<comment type="caution">
    <text evidence="11">The sequence shown here is derived from an EMBL/GenBank/DDBJ whole genome shotgun (WGS) entry which is preliminary data.</text>
</comment>
<sequence length="354" mass="40046">MAFIGAGVGSLRTRSDVCEHPRPCRRRGRAKPYVCSSRSLSGAQEQFRQQQGDGAATARSRAILNSTHSPAVEPWILMPGKFDALHLGHFQLLQSACRLGTPVLLTFSGMGKVLGWDPRRRPMLWEAERNDILAEWGRKLGKDIRCETLPFDDIRSLSPEQFIDQVIVERFHASGVVCGYDWRFGFKAQGSADTLCELAKPRGLQVDVIEKIRMHELEVSSTRVRELLETYGDVREAKALLGRYYRLRGRVVAPSDSIHLLNQWSGSQVHVDGSKGLILTDIVNFFPRAGRYETCITFDGRTAPLWGAARLCRSALDEQQDRRNMDLIILEDAQHLWREDMGCATVELRNWIEP</sequence>
<evidence type="ECO:0000256" key="6">
    <source>
        <dbReference type="ARBA" id="ARBA00022695"/>
    </source>
</evidence>
<accession>A0A5J4Z1K1</accession>
<keyword evidence="9" id="KW-0067">ATP-binding</keyword>
<evidence type="ECO:0000313" key="12">
    <source>
        <dbReference type="Proteomes" id="UP000324585"/>
    </source>
</evidence>
<keyword evidence="6" id="KW-0548">Nucleotidyltransferase</keyword>
<dbReference type="AlphaFoldDB" id="A0A5J4Z1K1"/>
<evidence type="ECO:0000256" key="1">
    <source>
        <dbReference type="ARBA" id="ARBA00004726"/>
    </source>
</evidence>
<evidence type="ECO:0000256" key="2">
    <source>
        <dbReference type="ARBA" id="ARBA00012393"/>
    </source>
</evidence>
<dbReference type="GO" id="GO:0009231">
    <property type="term" value="P:riboflavin biosynthetic process"/>
    <property type="evidence" value="ECO:0007669"/>
    <property type="project" value="InterPro"/>
</dbReference>
<dbReference type="InterPro" id="IPR015864">
    <property type="entry name" value="FAD_synthase"/>
</dbReference>
<dbReference type="Gene3D" id="3.40.50.620">
    <property type="entry name" value="HUPs"/>
    <property type="match status" value="1"/>
</dbReference>
<evidence type="ECO:0000256" key="7">
    <source>
        <dbReference type="ARBA" id="ARBA00022741"/>
    </source>
</evidence>
<dbReference type="OrthoDB" id="3243at2759"/>
<dbReference type="GO" id="GO:0003919">
    <property type="term" value="F:FMN adenylyltransferase activity"/>
    <property type="evidence" value="ECO:0007669"/>
    <property type="project" value="UniProtKB-EC"/>
</dbReference>
<evidence type="ECO:0000259" key="10">
    <source>
        <dbReference type="Pfam" id="PF06574"/>
    </source>
</evidence>
<name>A0A5J4Z1K1_PORPP</name>
<evidence type="ECO:0000256" key="9">
    <source>
        <dbReference type="ARBA" id="ARBA00022840"/>
    </source>
</evidence>
<keyword evidence="4" id="KW-0288">FMN</keyword>
<reference evidence="12" key="1">
    <citation type="journal article" date="2019" name="Nat. Commun.">
        <title>Expansion of phycobilisome linker gene families in mesophilic red algae.</title>
        <authorList>
            <person name="Lee J."/>
            <person name="Kim D."/>
            <person name="Bhattacharya D."/>
            <person name="Yoon H.S."/>
        </authorList>
    </citation>
    <scope>NUCLEOTIDE SEQUENCE [LARGE SCALE GENOMIC DNA]</scope>
    <source>
        <strain evidence="12">CCMP 1328</strain>
    </source>
</reference>
<dbReference type="EMBL" id="VRMN01000002">
    <property type="protein sequence ID" value="KAA8497032.1"/>
    <property type="molecule type" value="Genomic_DNA"/>
</dbReference>
<keyword evidence="12" id="KW-1185">Reference proteome</keyword>
<dbReference type="Pfam" id="PF06574">
    <property type="entry name" value="FAD_syn"/>
    <property type="match status" value="1"/>
</dbReference>
<evidence type="ECO:0000256" key="8">
    <source>
        <dbReference type="ARBA" id="ARBA00022827"/>
    </source>
</evidence>
<evidence type="ECO:0000256" key="5">
    <source>
        <dbReference type="ARBA" id="ARBA00022679"/>
    </source>
</evidence>
<protein>
    <recommendedName>
        <fullName evidence="2">FAD synthase</fullName>
        <ecNumber evidence="2">2.7.7.2</ecNumber>
    </recommendedName>
</protein>
<keyword evidence="3" id="KW-0285">Flavoprotein</keyword>
<feature type="domain" description="FAD synthetase" evidence="10">
    <location>
        <begin position="79"/>
        <end position="223"/>
    </location>
</feature>
<keyword evidence="7" id="KW-0547">Nucleotide-binding</keyword>
<comment type="pathway">
    <text evidence="1">Cofactor biosynthesis; FAD biosynthesis; FAD from FMN: step 1/1.</text>
</comment>
<dbReference type="Proteomes" id="UP000324585">
    <property type="component" value="Unassembled WGS sequence"/>
</dbReference>
<evidence type="ECO:0000256" key="3">
    <source>
        <dbReference type="ARBA" id="ARBA00022630"/>
    </source>
</evidence>
<keyword evidence="8" id="KW-0274">FAD</keyword>
<dbReference type="EC" id="2.7.7.2" evidence="2"/>
<dbReference type="GO" id="GO:0006747">
    <property type="term" value="P:FAD biosynthetic process"/>
    <property type="evidence" value="ECO:0007669"/>
    <property type="project" value="UniProtKB-UniPathway"/>
</dbReference>
<gene>
    <name evidence="11" type="ORF">FVE85_0761</name>
</gene>
<dbReference type="GO" id="GO:0005524">
    <property type="term" value="F:ATP binding"/>
    <property type="evidence" value="ECO:0007669"/>
    <property type="project" value="UniProtKB-KW"/>
</dbReference>
<evidence type="ECO:0000313" key="11">
    <source>
        <dbReference type="EMBL" id="KAA8497032.1"/>
    </source>
</evidence>
<dbReference type="SUPFAM" id="SSF52374">
    <property type="entry name" value="Nucleotidylyl transferase"/>
    <property type="match status" value="1"/>
</dbReference>